<dbReference type="FunFam" id="3.30.70.1400:FF:000001">
    <property type="entry name" value="Aminomethyltransferase"/>
    <property type="match status" value="1"/>
</dbReference>
<comment type="caution">
    <text evidence="11">The sequence shown here is derived from an EMBL/GenBank/DDBJ whole genome shotgun (WGS) entry which is preliminary data.</text>
</comment>
<evidence type="ECO:0000256" key="6">
    <source>
        <dbReference type="ARBA" id="ARBA00047665"/>
    </source>
</evidence>
<evidence type="ECO:0000256" key="1">
    <source>
        <dbReference type="ARBA" id="ARBA00008609"/>
    </source>
</evidence>
<dbReference type="Pfam" id="PF08669">
    <property type="entry name" value="GCV_T_C"/>
    <property type="match status" value="1"/>
</dbReference>
<dbReference type="NCBIfam" id="TIGR00528">
    <property type="entry name" value="gcvT"/>
    <property type="match status" value="1"/>
</dbReference>
<evidence type="ECO:0000259" key="9">
    <source>
        <dbReference type="Pfam" id="PF01571"/>
    </source>
</evidence>
<organism evidence="11 12">
    <name type="scientific">Eiseniibacteriota bacterium</name>
    <dbReference type="NCBI Taxonomy" id="2212470"/>
    <lineage>
        <taxon>Bacteria</taxon>
        <taxon>Candidatus Eiseniibacteriota</taxon>
    </lineage>
</organism>
<dbReference type="PIRSF" id="PIRSF006487">
    <property type="entry name" value="GcvT"/>
    <property type="match status" value="1"/>
</dbReference>
<dbReference type="HAMAP" id="MF_00259">
    <property type="entry name" value="GcvT"/>
    <property type="match status" value="1"/>
</dbReference>
<evidence type="ECO:0000256" key="3">
    <source>
        <dbReference type="ARBA" id="ARBA00022576"/>
    </source>
</evidence>
<dbReference type="InterPro" id="IPR006222">
    <property type="entry name" value="GCVT_N"/>
</dbReference>
<dbReference type="InterPro" id="IPR006223">
    <property type="entry name" value="GcvT"/>
</dbReference>
<dbReference type="InterPro" id="IPR022903">
    <property type="entry name" value="GcvT_bac"/>
</dbReference>
<dbReference type="FunFam" id="2.40.30.110:FF:000003">
    <property type="entry name" value="Aminomethyltransferase"/>
    <property type="match status" value="1"/>
</dbReference>
<evidence type="ECO:0000256" key="7">
    <source>
        <dbReference type="HAMAP-Rule" id="MF_00259"/>
    </source>
</evidence>
<evidence type="ECO:0000256" key="5">
    <source>
        <dbReference type="ARBA" id="ARBA00031395"/>
    </source>
</evidence>
<evidence type="ECO:0000313" key="12">
    <source>
        <dbReference type="Proteomes" id="UP000319836"/>
    </source>
</evidence>
<dbReference type="GO" id="GO:0005960">
    <property type="term" value="C:glycine cleavage complex"/>
    <property type="evidence" value="ECO:0007669"/>
    <property type="project" value="InterPro"/>
</dbReference>
<name>A0A538U336_UNCEI</name>
<dbReference type="NCBIfam" id="NF001567">
    <property type="entry name" value="PRK00389.1"/>
    <property type="match status" value="1"/>
</dbReference>
<evidence type="ECO:0000256" key="4">
    <source>
        <dbReference type="ARBA" id="ARBA00022679"/>
    </source>
</evidence>
<protein>
    <recommendedName>
        <fullName evidence="2 7">Aminomethyltransferase</fullName>
        <ecNumber evidence="2 7">2.1.2.10</ecNumber>
    </recommendedName>
    <alternativeName>
        <fullName evidence="5 7">Glycine cleavage system T protein</fullName>
    </alternativeName>
</protein>
<dbReference type="SUPFAM" id="SSF103025">
    <property type="entry name" value="Folate-binding domain"/>
    <property type="match status" value="1"/>
</dbReference>
<dbReference type="Gene3D" id="2.40.30.110">
    <property type="entry name" value="Aminomethyltransferase beta-barrel domains"/>
    <property type="match status" value="1"/>
</dbReference>
<evidence type="ECO:0000259" key="10">
    <source>
        <dbReference type="Pfam" id="PF08669"/>
    </source>
</evidence>
<dbReference type="InterPro" id="IPR029043">
    <property type="entry name" value="GcvT/YgfZ_C"/>
</dbReference>
<dbReference type="Gene3D" id="4.10.1250.10">
    <property type="entry name" value="Aminomethyltransferase fragment"/>
    <property type="match status" value="1"/>
</dbReference>
<dbReference type="FunFam" id="4.10.1250.10:FF:000001">
    <property type="entry name" value="Aminomethyltransferase"/>
    <property type="match status" value="1"/>
</dbReference>
<dbReference type="GO" id="GO:0032259">
    <property type="term" value="P:methylation"/>
    <property type="evidence" value="ECO:0007669"/>
    <property type="project" value="UniProtKB-KW"/>
</dbReference>
<feature type="binding site" evidence="8">
    <location>
        <position position="199"/>
    </location>
    <ligand>
        <name>substrate</name>
    </ligand>
</feature>
<gene>
    <name evidence="7 11" type="primary">gcvT</name>
    <name evidence="11" type="ORF">E6K80_09300</name>
</gene>
<reference evidence="11 12" key="1">
    <citation type="journal article" date="2019" name="Nat. Microbiol.">
        <title>Mediterranean grassland soil C-N compound turnover is dependent on rainfall and depth, and is mediated by genomically divergent microorganisms.</title>
        <authorList>
            <person name="Diamond S."/>
            <person name="Andeer P.F."/>
            <person name="Li Z."/>
            <person name="Crits-Christoph A."/>
            <person name="Burstein D."/>
            <person name="Anantharaman K."/>
            <person name="Lane K.R."/>
            <person name="Thomas B.C."/>
            <person name="Pan C."/>
            <person name="Northen T.R."/>
            <person name="Banfield J.F."/>
        </authorList>
    </citation>
    <scope>NUCLEOTIDE SEQUENCE [LARGE SCALE GENOMIC DNA]</scope>
    <source>
        <strain evidence="11">WS_10</strain>
    </source>
</reference>
<dbReference type="PANTHER" id="PTHR43757">
    <property type="entry name" value="AMINOMETHYLTRANSFERASE"/>
    <property type="match status" value="1"/>
</dbReference>
<comment type="catalytic activity">
    <reaction evidence="6 7">
        <text>N(6)-[(R)-S(8)-aminomethyldihydrolipoyl]-L-lysyl-[protein] + (6S)-5,6,7,8-tetrahydrofolate = N(6)-[(R)-dihydrolipoyl]-L-lysyl-[protein] + (6R)-5,10-methylene-5,6,7,8-tetrahydrofolate + NH4(+)</text>
        <dbReference type="Rhea" id="RHEA:16945"/>
        <dbReference type="Rhea" id="RHEA-COMP:10475"/>
        <dbReference type="Rhea" id="RHEA-COMP:10492"/>
        <dbReference type="ChEBI" id="CHEBI:15636"/>
        <dbReference type="ChEBI" id="CHEBI:28938"/>
        <dbReference type="ChEBI" id="CHEBI:57453"/>
        <dbReference type="ChEBI" id="CHEBI:83100"/>
        <dbReference type="ChEBI" id="CHEBI:83143"/>
        <dbReference type="EC" id="2.1.2.10"/>
    </reaction>
</comment>
<feature type="domain" description="GCVT N-terminal" evidence="9">
    <location>
        <begin position="14"/>
        <end position="266"/>
    </location>
</feature>
<evidence type="ECO:0000256" key="2">
    <source>
        <dbReference type="ARBA" id="ARBA00012616"/>
    </source>
</evidence>
<dbReference type="Gene3D" id="3.30.1360.120">
    <property type="entry name" value="Probable tRNA modification gtpase trme, domain 1"/>
    <property type="match status" value="1"/>
</dbReference>
<keyword evidence="3 7" id="KW-0032">Aminotransferase</keyword>
<dbReference type="GO" id="GO:0008483">
    <property type="term" value="F:transaminase activity"/>
    <property type="evidence" value="ECO:0007669"/>
    <property type="project" value="UniProtKB-KW"/>
</dbReference>
<feature type="domain" description="Aminomethyltransferase C-terminal" evidence="10">
    <location>
        <begin position="285"/>
        <end position="362"/>
    </location>
</feature>
<proteinExistence type="inferred from homology"/>
<dbReference type="GO" id="GO:0004047">
    <property type="term" value="F:aminomethyltransferase activity"/>
    <property type="evidence" value="ECO:0007669"/>
    <property type="project" value="UniProtKB-UniRule"/>
</dbReference>
<keyword evidence="4 7" id="KW-0808">Transferase</keyword>
<comment type="subunit">
    <text evidence="7">The glycine cleavage system is composed of four proteins: P, T, L and H.</text>
</comment>
<dbReference type="EMBL" id="VBPA01000228">
    <property type="protein sequence ID" value="TMQ70179.1"/>
    <property type="molecule type" value="Genomic_DNA"/>
</dbReference>
<dbReference type="Pfam" id="PF01571">
    <property type="entry name" value="GCV_T"/>
    <property type="match status" value="1"/>
</dbReference>
<comment type="function">
    <text evidence="7">The glycine cleavage system catalyzes the degradation of glycine.</text>
</comment>
<dbReference type="InterPro" id="IPR013977">
    <property type="entry name" value="GcvT_C"/>
</dbReference>
<dbReference type="EC" id="2.1.2.10" evidence="2 7"/>
<dbReference type="Proteomes" id="UP000319836">
    <property type="component" value="Unassembled WGS sequence"/>
</dbReference>
<dbReference type="GO" id="GO:0019464">
    <property type="term" value="P:glycine decarboxylation via glycine cleavage system"/>
    <property type="evidence" value="ECO:0007669"/>
    <property type="project" value="UniProtKB-UniRule"/>
</dbReference>
<evidence type="ECO:0000313" key="11">
    <source>
        <dbReference type="EMBL" id="TMQ70179.1"/>
    </source>
</evidence>
<dbReference type="InterPro" id="IPR027266">
    <property type="entry name" value="TrmE/GcvT-like"/>
</dbReference>
<dbReference type="GO" id="GO:0005829">
    <property type="term" value="C:cytosol"/>
    <property type="evidence" value="ECO:0007669"/>
    <property type="project" value="TreeGrafter"/>
</dbReference>
<dbReference type="Gene3D" id="3.30.70.1400">
    <property type="entry name" value="Aminomethyltransferase beta-barrel domains"/>
    <property type="match status" value="1"/>
</dbReference>
<dbReference type="InterPro" id="IPR028896">
    <property type="entry name" value="GcvT/YgfZ/DmdA"/>
</dbReference>
<keyword evidence="11" id="KW-0489">Methyltransferase</keyword>
<accession>A0A538U336</accession>
<dbReference type="SUPFAM" id="SSF101790">
    <property type="entry name" value="Aminomethyltransferase beta-barrel domain"/>
    <property type="match status" value="1"/>
</dbReference>
<dbReference type="PANTHER" id="PTHR43757:SF2">
    <property type="entry name" value="AMINOMETHYLTRANSFERASE, MITOCHONDRIAL"/>
    <property type="match status" value="1"/>
</dbReference>
<dbReference type="GO" id="GO:0008168">
    <property type="term" value="F:methyltransferase activity"/>
    <property type="evidence" value="ECO:0007669"/>
    <property type="project" value="UniProtKB-KW"/>
</dbReference>
<dbReference type="AlphaFoldDB" id="A0A538U336"/>
<evidence type="ECO:0000256" key="8">
    <source>
        <dbReference type="PIRSR" id="PIRSR006487-1"/>
    </source>
</evidence>
<comment type="similarity">
    <text evidence="1 7">Belongs to the GcvT family.</text>
</comment>
<sequence length="368" mass="39660">MQPATTLKYTPFNAQHRAAGAKLVEFAGFEMPLRYSGDVREHLAVRRAVGLFDVSHMGEFGVSGAEAVEFVNRMVTNDVAALIPGQALYSPMCRPDGGVVDDVLVYRFADRLMMVVNASNVAKDFGWLDSQKPAGVALEDLSDDTALLALQGPRAADVLRGHVPDAALDLGYYRFLEGALFGVPALVSRTGYTGEDGFELYFEPRHAARVWDGLLDAGRPRGLELVGLGARDTLRLEMAYMLYGNDLDDTTSPLEAGLAWTVKLDKPEFIGKPTLVDQKARGTARRLVGLEAEGRRVPRHGMPVEVGGRAVGVVTSGAFAPSLEKAVGLAYMEPASAGLGTKLEVVAGSTRIPARVVKRPFYTQGSHR</sequence>